<dbReference type="RefSeq" id="XP_004832737.1">
    <property type="nucleotide sequence ID" value="XM_004832680.1"/>
</dbReference>
<proteinExistence type="predicted"/>
<evidence type="ECO:0000313" key="3">
    <source>
        <dbReference type="Proteomes" id="UP000031512"/>
    </source>
</evidence>
<dbReference type="VEuPathDB" id="PiroplasmaDB:BEWA_053400"/>
<dbReference type="AlphaFoldDB" id="L1LDH5"/>
<comment type="caution">
    <text evidence="2">The sequence shown here is derived from an EMBL/GenBank/DDBJ whole genome shotgun (WGS) entry which is preliminary data.</text>
</comment>
<dbReference type="KEGG" id="beq:BEWA_053400"/>
<dbReference type="eggNOG" id="ENOG502SFT6">
    <property type="taxonomic scope" value="Eukaryota"/>
</dbReference>
<evidence type="ECO:0000313" key="2">
    <source>
        <dbReference type="EMBL" id="EKX73285.1"/>
    </source>
</evidence>
<dbReference type="STRING" id="1537102.L1LDH5"/>
<evidence type="ECO:0000256" key="1">
    <source>
        <dbReference type="SAM" id="MobiDB-lite"/>
    </source>
</evidence>
<dbReference type="GeneID" id="15802892"/>
<name>L1LDH5_THEEQ</name>
<dbReference type="OrthoDB" id="2143914at2759"/>
<protein>
    <submittedName>
        <fullName evidence="2">Uncharacterized protein</fullName>
    </submittedName>
</protein>
<sequence>MTSGDDSHGDSGPQVTHVPGFGAGKPDEAWKRSLARNSGFYKYPHEFSEKDLSEAELNDKFERLIKADDPKSACTPLQLEEFRCLNKNGYHTDPEYASTKCVKWYHEWLQCKWDEEKLKFGYNYMEGRPQRKHKAYIAAPNYQYS</sequence>
<dbReference type="Proteomes" id="UP000031512">
    <property type="component" value="Unassembled WGS sequence"/>
</dbReference>
<accession>L1LDH5</accession>
<feature type="region of interest" description="Disordered" evidence="1">
    <location>
        <begin position="1"/>
        <end position="24"/>
    </location>
</feature>
<dbReference type="EMBL" id="ACOU01000003">
    <property type="protein sequence ID" value="EKX73285.1"/>
    <property type="molecule type" value="Genomic_DNA"/>
</dbReference>
<organism evidence="2 3">
    <name type="scientific">Theileria equi strain WA</name>
    <dbReference type="NCBI Taxonomy" id="1537102"/>
    <lineage>
        <taxon>Eukaryota</taxon>
        <taxon>Sar</taxon>
        <taxon>Alveolata</taxon>
        <taxon>Apicomplexa</taxon>
        <taxon>Aconoidasida</taxon>
        <taxon>Piroplasmida</taxon>
        <taxon>Theileriidae</taxon>
        <taxon>Theileria</taxon>
    </lineage>
</organism>
<reference evidence="2 3" key="1">
    <citation type="journal article" date="2012" name="BMC Genomics">
        <title>Comparative genomic analysis and phylogenetic position of Theileria equi.</title>
        <authorList>
            <person name="Kappmeyer L.S."/>
            <person name="Thiagarajan M."/>
            <person name="Herndon D.R."/>
            <person name="Ramsay J.D."/>
            <person name="Caler E."/>
            <person name="Djikeng A."/>
            <person name="Gillespie J.J."/>
            <person name="Lau A.O."/>
            <person name="Roalson E.H."/>
            <person name="Silva J.C."/>
            <person name="Silva M.G."/>
            <person name="Suarez C.E."/>
            <person name="Ueti M.W."/>
            <person name="Nene V.M."/>
            <person name="Mealey R.H."/>
            <person name="Knowles D.P."/>
            <person name="Brayton K.A."/>
        </authorList>
    </citation>
    <scope>NUCLEOTIDE SEQUENCE [LARGE SCALE GENOMIC DNA]</scope>
    <source>
        <strain evidence="2 3">WA</strain>
    </source>
</reference>
<keyword evidence="3" id="KW-1185">Reference proteome</keyword>
<gene>
    <name evidence="2" type="ORF">BEWA_053400</name>
</gene>